<keyword evidence="1" id="KW-0472">Membrane</keyword>
<feature type="transmembrane region" description="Helical" evidence="1">
    <location>
        <begin position="62"/>
        <end position="85"/>
    </location>
</feature>
<evidence type="ECO:0008006" key="4">
    <source>
        <dbReference type="Google" id="ProtNLM"/>
    </source>
</evidence>
<reference evidence="2 3" key="1">
    <citation type="submission" date="2024-02" db="EMBL/GenBank/DDBJ databases">
        <title>Roseibium algae sp. nov., isolated from marine alga (Grateloupia sp.), showing potential in myo-inositol conversion.</title>
        <authorList>
            <person name="Wang Y."/>
        </authorList>
    </citation>
    <scope>NUCLEOTIDE SEQUENCE [LARGE SCALE GENOMIC DNA]</scope>
    <source>
        <strain evidence="2 3">H3510</strain>
    </source>
</reference>
<organism evidence="2 3">
    <name type="scientific">Roseibium algae</name>
    <dbReference type="NCBI Taxonomy" id="3123038"/>
    <lineage>
        <taxon>Bacteria</taxon>
        <taxon>Pseudomonadati</taxon>
        <taxon>Pseudomonadota</taxon>
        <taxon>Alphaproteobacteria</taxon>
        <taxon>Hyphomicrobiales</taxon>
        <taxon>Stappiaceae</taxon>
        <taxon>Roseibium</taxon>
    </lineage>
</organism>
<evidence type="ECO:0000313" key="2">
    <source>
        <dbReference type="EMBL" id="MEJ8475854.1"/>
    </source>
</evidence>
<dbReference type="RefSeq" id="WP_340276119.1">
    <property type="nucleotide sequence ID" value="NZ_JBAKIA010000013.1"/>
</dbReference>
<evidence type="ECO:0000313" key="3">
    <source>
        <dbReference type="Proteomes" id="UP001385499"/>
    </source>
</evidence>
<comment type="caution">
    <text evidence="2">The sequence shown here is derived from an EMBL/GenBank/DDBJ whole genome shotgun (WGS) entry which is preliminary data.</text>
</comment>
<dbReference type="Proteomes" id="UP001385499">
    <property type="component" value="Unassembled WGS sequence"/>
</dbReference>
<sequence length="265" mass="28309">MFKRIIRDSFTLVFGNLETVFKACGAWFVIQFVLIIATQMTIGGSGEFSAATVTEEQLLTPAGLIIALLTIAFGFVSSASIAVAWHRFGLLGDQPGLIHLTVGPTEGRFIVKSILIVLIAGAVLSVIGIVSGLLAALVGSSYLFIILWVLACIFFLPYFMRLNLVLPAVAIERPVGFKDAYELGEGLGWGMVGAALVLSLPFIVINMGLQFLLGLAEGGLPLILIQFKVLILNLLLQIIVTILGISVITAGYRIAMERANGRTAS</sequence>
<keyword evidence="1" id="KW-0812">Transmembrane</keyword>
<feature type="transmembrane region" description="Helical" evidence="1">
    <location>
        <begin position="142"/>
        <end position="166"/>
    </location>
</feature>
<keyword evidence="3" id="KW-1185">Reference proteome</keyword>
<name>A0ABU8TNV6_9HYPH</name>
<evidence type="ECO:0000256" key="1">
    <source>
        <dbReference type="SAM" id="Phobius"/>
    </source>
</evidence>
<feature type="transmembrane region" description="Helical" evidence="1">
    <location>
        <begin position="229"/>
        <end position="252"/>
    </location>
</feature>
<dbReference type="EMBL" id="JBAKIA010000013">
    <property type="protein sequence ID" value="MEJ8475854.1"/>
    <property type="molecule type" value="Genomic_DNA"/>
</dbReference>
<feature type="transmembrane region" description="Helical" evidence="1">
    <location>
        <begin position="187"/>
        <end position="209"/>
    </location>
</feature>
<protein>
    <recommendedName>
        <fullName evidence="4">Glycerophosphoryl diester phosphodiesterase membrane domain-containing protein</fullName>
    </recommendedName>
</protein>
<accession>A0ABU8TNV6</accession>
<feature type="transmembrane region" description="Helical" evidence="1">
    <location>
        <begin position="114"/>
        <end position="136"/>
    </location>
</feature>
<gene>
    <name evidence="2" type="ORF">V6575_17305</name>
</gene>
<keyword evidence="1" id="KW-1133">Transmembrane helix</keyword>
<feature type="transmembrane region" description="Helical" evidence="1">
    <location>
        <begin position="20"/>
        <end position="42"/>
    </location>
</feature>
<proteinExistence type="predicted"/>